<feature type="region of interest" description="Disordered" evidence="1">
    <location>
        <begin position="286"/>
        <end position="313"/>
    </location>
</feature>
<evidence type="ECO:0000313" key="2">
    <source>
        <dbReference type="EMBL" id="CAH7675808.1"/>
    </source>
</evidence>
<name>A0AAV0B2D3_PHAPC</name>
<keyword evidence="3" id="KW-1185">Reference proteome</keyword>
<protein>
    <submittedName>
        <fullName evidence="2">Expressed protein</fullName>
    </submittedName>
</protein>
<feature type="compositionally biased region" description="Basic and acidic residues" evidence="1">
    <location>
        <begin position="286"/>
        <end position="299"/>
    </location>
</feature>
<gene>
    <name evidence="2" type="ORF">PPACK8108_LOCUS10870</name>
</gene>
<organism evidence="2 3">
    <name type="scientific">Phakopsora pachyrhizi</name>
    <name type="common">Asian soybean rust disease fungus</name>
    <dbReference type="NCBI Taxonomy" id="170000"/>
    <lineage>
        <taxon>Eukaryota</taxon>
        <taxon>Fungi</taxon>
        <taxon>Dikarya</taxon>
        <taxon>Basidiomycota</taxon>
        <taxon>Pucciniomycotina</taxon>
        <taxon>Pucciniomycetes</taxon>
        <taxon>Pucciniales</taxon>
        <taxon>Phakopsoraceae</taxon>
        <taxon>Phakopsora</taxon>
    </lineage>
</organism>
<evidence type="ECO:0000313" key="3">
    <source>
        <dbReference type="Proteomes" id="UP001153365"/>
    </source>
</evidence>
<dbReference type="EMBL" id="CALTRL010002469">
    <property type="protein sequence ID" value="CAH7675808.1"/>
    <property type="molecule type" value="Genomic_DNA"/>
</dbReference>
<accession>A0AAV0B2D3</accession>
<evidence type="ECO:0000256" key="1">
    <source>
        <dbReference type="SAM" id="MobiDB-lite"/>
    </source>
</evidence>
<proteinExistence type="predicted"/>
<dbReference type="AlphaFoldDB" id="A0AAV0B2D3"/>
<comment type="caution">
    <text evidence="2">The sequence shown here is derived from an EMBL/GenBank/DDBJ whole genome shotgun (WGS) entry which is preliminary data.</text>
</comment>
<reference evidence="2" key="1">
    <citation type="submission" date="2022-06" db="EMBL/GenBank/DDBJ databases">
        <authorList>
            <consortium name="SYNGENTA / RWTH Aachen University"/>
        </authorList>
    </citation>
    <scope>NUCLEOTIDE SEQUENCE</scope>
</reference>
<dbReference type="Proteomes" id="UP001153365">
    <property type="component" value="Unassembled WGS sequence"/>
</dbReference>
<sequence>MLKTDIAVVILLGMNQLFKKVSTRAAFMLKSGESAIHELPAGTMPAATTRNLFPGARKGNPSSQRIGLPSSPSNIDIEERVTQGLQAYRHHNHFPYRNPKDPQNDINYNEASNLIKNLNSINGEKVLRPNHQLPKNFGYPNVQTIAAERKGKGILLPQHQKAMNHNPKNNPISQPNLRKNGGTGVFFPKKAAVESYKGTGVFIPQKKAAEESFKKLIHGNFFDTHQISNNHLIVESNKDFIKDKFKISGTLSSSNPHYYKANELQGTPIKPAEGSSKVDLNLNKKNHEESIEDMSEHYRNILPKNPWDQKSKL</sequence>